<accession>A0A4Y2H6Y5</accession>
<evidence type="ECO:0000256" key="1">
    <source>
        <dbReference type="SAM" id="MobiDB-lite"/>
    </source>
</evidence>
<organism evidence="2 3">
    <name type="scientific">Araneus ventricosus</name>
    <name type="common">Orbweaver spider</name>
    <name type="synonym">Epeira ventricosa</name>
    <dbReference type="NCBI Taxonomy" id="182803"/>
    <lineage>
        <taxon>Eukaryota</taxon>
        <taxon>Metazoa</taxon>
        <taxon>Ecdysozoa</taxon>
        <taxon>Arthropoda</taxon>
        <taxon>Chelicerata</taxon>
        <taxon>Arachnida</taxon>
        <taxon>Araneae</taxon>
        <taxon>Araneomorphae</taxon>
        <taxon>Entelegynae</taxon>
        <taxon>Araneoidea</taxon>
        <taxon>Araneidae</taxon>
        <taxon>Araneus</taxon>
    </lineage>
</organism>
<feature type="region of interest" description="Disordered" evidence="1">
    <location>
        <begin position="100"/>
        <end position="140"/>
    </location>
</feature>
<evidence type="ECO:0000313" key="3">
    <source>
        <dbReference type="Proteomes" id="UP000499080"/>
    </source>
</evidence>
<comment type="caution">
    <text evidence="2">The sequence shown here is derived from an EMBL/GenBank/DDBJ whole genome shotgun (WGS) entry which is preliminary data.</text>
</comment>
<proteinExistence type="predicted"/>
<gene>
    <name evidence="2" type="ORF">AVEN_70765_1</name>
</gene>
<dbReference type="EMBL" id="BGPR01001766">
    <property type="protein sequence ID" value="GBM61403.1"/>
    <property type="molecule type" value="Genomic_DNA"/>
</dbReference>
<dbReference type="Proteomes" id="UP000499080">
    <property type="component" value="Unassembled WGS sequence"/>
</dbReference>
<dbReference type="AlphaFoldDB" id="A0A4Y2H6Y5"/>
<keyword evidence="3" id="KW-1185">Reference proteome</keyword>
<protein>
    <submittedName>
        <fullName evidence="2">Uncharacterized protein</fullName>
    </submittedName>
</protein>
<sequence>MGDEAKNWAPHECCITCASTLSHWMNGKRKSMPFAVHMIWREIDTDCYFCMVQPVRGGLKQKKKRAIHYPNIPSALRPVPHCEDLPIPKPPTDILMNSDVEEEYTESSDPGQRKSRFHENSNEEYINSSDSPVHITHRMI</sequence>
<evidence type="ECO:0000313" key="2">
    <source>
        <dbReference type="EMBL" id="GBM61403.1"/>
    </source>
</evidence>
<reference evidence="2 3" key="1">
    <citation type="journal article" date="2019" name="Sci. Rep.">
        <title>Orb-weaving spider Araneus ventricosus genome elucidates the spidroin gene catalogue.</title>
        <authorList>
            <person name="Kono N."/>
            <person name="Nakamura H."/>
            <person name="Ohtoshi R."/>
            <person name="Moran D.A.P."/>
            <person name="Shinohara A."/>
            <person name="Yoshida Y."/>
            <person name="Fujiwara M."/>
            <person name="Mori M."/>
            <person name="Tomita M."/>
            <person name="Arakawa K."/>
        </authorList>
    </citation>
    <scope>NUCLEOTIDE SEQUENCE [LARGE SCALE GENOMIC DNA]</scope>
</reference>
<name>A0A4Y2H6Y5_ARAVE</name>